<gene>
    <name evidence="3" type="ORF">GBA63_03490</name>
</gene>
<dbReference type="Proteomes" id="UP000501452">
    <property type="component" value="Chromosome"/>
</dbReference>
<dbReference type="GO" id="GO:0006355">
    <property type="term" value="P:regulation of DNA-templated transcription"/>
    <property type="evidence" value="ECO:0007669"/>
    <property type="project" value="InterPro"/>
</dbReference>
<dbReference type="Pfam" id="PF22513">
    <property type="entry name" value="FitA-like_RHH"/>
    <property type="match status" value="1"/>
</dbReference>
<reference evidence="3 4" key="1">
    <citation type="submission" date="2019-10" db="EMBL/GenBank/DDBJ databases">
        <title>Rubrobacter sp nov SCSIO 52090 isolated from a deep-sea sediment in the South China Sea.</title>
        <authorList>
            <person name="Chen R.W."/>
        </authorList>
    </citation>
    <scope>NUCLEOTIDE SEQUENCE [LARGE SCALE GENOMIC DNA]</scope>
    <source>
        <strain evidence="3 4">SCSIO 52909</strain>
    </source>
</reference>
<evidence type="ECO:0000256" key="1">
    <source>
        <dbReference type="SAM" id="MobiDB-lite"/>
    </source>
</evidence>
<dbReference type="InterPro" id="IPR010985">
    <property type="entry name" value="Ribbon_hlx_hlx"/>
</dbReference>
<protein>
    <recommendedName>
        <fullName evidence="2">Antitoxin FitA-like ribbon-helix-helix domain-containing protein</fullName>
    </recommendedName>
</protein>
<dbReference type="KEGG" id="rub:GBA63_03490"/>
<dbReference type="SUPFAM" id="SSF47598">
    <property type="entry name" value="Ribbon-helix-helix"/>
    <property type="match status" value="1"/>
</dbReference>
<organism evidence="3 4">
    <name type="scientific">Rubrobacter tropicus</name>
    <dbReference type="NCBI Taxonomy" id="2653851"/>
    <lineage>
        <taxon>Bacteria</taxon>
        <taxon>Bacillati</taxon>
        <taxon>Actinomycetota</taxon>
        <taxon>Rubrobacteria</taxon>
        <taxon>Rubrobacterales</taxon>
        <taxon>Rubrobacteraceae</taxon>
        <taxon>Rubrobacter</taxon>
    </lineage>
</organism>
<dbReference type="EMBL" id="CP045119">
    <property type="protein sequence ID" value="QIN81806.1"/>
    <property type="molecule type" value="Genomic_DNA"/>
</dbReference>
<keyword evidence="4" id="KW-1185">Reference proteome</keyword>
<name>A0A6G8Q5R5_9ACTN</name>
<accession>A0A6G8Q5R5</accession>
<feature type="compositionally biased region" description="Basic and acidic residues" evidence="1">
    <location>
        <begin position="78"/>
        <end position="92"/>
    </location>
</feature>
<evidence type="ECO:0000313" key="3">
    <source>
        <dbReference type="EMBL" id="QIN81806.1"/>
    </source>
</evidence>
<evidence type="ECO:0000313" key="4">
    <source>
        <dbReference type="Proteomes" id="UP000501452"/>
    </source>
</evidence>
<dbReference type="AlphaFoldDB" id="A0A6G8Q5R5"/>
<evidence type="ECO:0000259" key="2">
    <source>
        <dbReference type="Pfam" id="PF22513"/>
    </source>
</evidence>
<feature type="region of interest" description="Disordered" evidence="1">
    <location>
        <begin position="67"/>
        <end position="92"/>
    </location>
</feature>
<dbReference type="InterPro" id="IPR053853">
    <property type="entry name" value="FitA-like_RHH"/>
</dbReference>
<sequence>MCSTCVTIFHMTKMIQIRNVPDDLHRKLKVRAAQEGMTLSDYLLSEVEKVAAKPTIREWLEKVSRDEPVEVDEPPEVTIRRMRDADDPRDLG</sequence>
<feature type="domain" description="Antitoxin FitA-like ribbon-helix-helix" evidence="2">
    <location>
        <begin position="15"/>
        <end position="38"/>
    </location>
</feature>
<proteinExistence type="predicted"/>